<dbReference type="Proteomes" id="UP000316213">
    <property type="component" value="Unassembled WGS sequence"/>
</dbReference>
<feature type="transmembrane region" description="Helical" evidence="2">
    <location>
        <begin position="102"/>
        <end position="123"/>
    </location>
</feature>
<keyword evidence="4" id="KW-1185">Reference proteome</keyword>
<dbReference type="EMBL" id="SJPM01000001">
    <property type="protein sequence ID" value="TWU04019.1"/>
    <property type="molecule type" value="Genomic_DNA"/>
</dbReference>
<organism evidence="3 4">
    <name type="scientific">Neorhodopirellula pilleata</name>
    <dbReference type="NCBI Taxonomy" id="2714738"/>
    <lineage>
        <taxon>Bacteria</taxon>
        <taxon>Pseudomonadati</taxon>
        <taxon>Planctomycetota</taxon>
        <taxon>Planctomycetia</taxon>
        <taxon>Pirellulales</taxon>
        <taxon>Pirellulaceae</taxon>
        <taxon>Neorhodopirellula</taxon>
    </lineage>
</organism>
<keyword evidence="2" id="KW-0812">Transmembrane</keyword>
<feature type="compositionally biased region" description="Polar residues" evidence="1">
    <location>
        <begin position="175"/>
        <end position="188"/>
    </location>
</feature>
<evidence type="ECO:0000256" key="1">
    <source>
        <dbReference type="SAM" id="MobiDB-lite"/>
    </source>
</evidence>
<keyword evidence="2" id="KW-0472">Membrane</keyword>
<sequence>MTSLESLLCNSCGAPLKVPQAANYIKCNHCHTQLHIRRDEGVTFTESIEQLNQTAKALQQHVDRLTAQQQMSDLDRQWEQRKEDFMVTGQHGHKSLPTKGGAMVGGVIVAAFGLIWTVMAFGITASSPFPGTFLFPLFGLLFVGGGIYNAISAANKAHEYERAHAEYRRERSRLKQQPTSQNPETDHE</sequence>
<feature type="region of interest" description="Disordered" evidence="1">
    <location>
        <begin position="165"/>
        <end position="188"/>
    </location>
</feature>
<dbReference type="AlphaFoldDB" id="A0A5C6AXW4"/>
<evidence type="ECO:0000256" key="2">
    <source>
        <dbReference type="SAM" id="Phobius"/>
    </source>
</evidence>
<feature type="transmembrane region" description="Helical" evidence="2">
    <location>
        <begin position="129"/>
        <end position="151"/>
    </location>
</feature>
<proteinExistence type="predicted"/>
<name>A0A5C6AXW4_9BACT</name>
<dbReference type="NCBIfam" id="TIGR01053">
    <property type="entry name" value="LSD1"/>
    <property type="match status" value="1"/>
</dbReference>
<keyword evidence="2" id="KW-1133">Transmembrane helix</keyword>
<evidence type="ECO:0000313" key="3">
    <source>
        <dbReference type="EMBL" id="TWU04019.1"/>
    </source>
</evidence>
<gene>
    <name evidence="3" type="ORF">Pla100_09550</name>
</gene>
<comment type="caution">
    <text evidence="3">The sequence shown here is derived from an EMBL/GenBank/DDBJ whole genome shotgun (WGS) entry which is preliminary data.</text>
</comment>
<dbReference type="OrthoDB" id="292153at2"/>
<reference evidence="3 4" key="1">
    <citation type="submission" date="2019-02" db="EMBL/GenBank/DDBJ databases">
        <title>Deep-cultivation of Planctomycetes and their phenomic and genomic characterization uncovers novel biology.</title>
        <authorList>
            <person name="Wiegand S."/>
            <person name="Jogler M."/>
            <person name="Boedeker C."/>
            <person name="Pinto D."/>
            <person name="Vollmers J."/>
            <person name="Rivas-Marin E."/>
            <person name="Kohn T."/>
            <person name="Peeters S.H."/>
            <person name="Heuer A."/>
            <person name="Rast P."/>
            <person name="Oberbeckmann S."/>
            <person name="Bunk B."/>
            <person name="Jeske O."/>
            <person name="Meyerdierks A."/>
            <person name="Storesund J.E."/>
            <person name="Kallscheuer N."/>
            <person name="Luecker S."/>
            <person name="Lage O.M."/>
            <person name="Pohl T."/>
            <person name="Merkel B.J."/>
            <person name="Hornburger P."/>
            <person name="Mueller R.-W."/>
            <person name="Bruemmer F."/>
            <person name="Labrenz M."/>
            <person name="Spormann A.M."/>
            <person name="Op Den Camp H."/>
            <person name="Overmann J."/>
            <person name="Amann R."/>
            <person name="Jetten M.S.M."/>
            <person name="Mascher T."/>
            <person name="Medema M.H."/>
            <person name="Devos D.P."/>
            <person name="Kaster A.-K."/>
            <person name="Ovreas L."/>
            <person name="Rohde M."/>
            <person name="Galperin M.Y."/>
            <person name="Jogler C."/>
        </authorList>
    </citation>
    <scope>NUCLEOTIDE SEQUENCE [LARGE SCALE GENOMIC DNA]</scope>
    <source>
        <strain evidence="3 4">Pla100</strain>
    </source>
</reference>
<evidence type="ECO:0000313" key="4">
    <source>
        <dbReference type="Proteomes" id="UP000316213"/>
    </source>
</evidence>
<protein>
    <submittedName>
        <fullName evidence="3">Uncharacterized protein</fullName>
    </submittedName>
</protein>
<dbReference type="RefSeq" id="WP_146576417.1">
    <property type="nucleotide sequence ID" value="NZ_SJPM01000001.1"/>
</dbReference>
<accession>A0A5C6AXW4</accession>